<gene>
    <name evidence="7" type="ORF">QYS62_011463</name>
</gene>
<dbReference type="PRINTS" id="PR00465">
    <property type="entry name" value="EP450IV"/>
</dbReference>
<evidence type="ECO:0000256" key="6">
    <source>
        <dbReference type="RuleBase" id="RU000461"/>
    </source>
</evidence>
<evidence type="ECO:0000313" key="7">
    <source>
        <dbReference type="EMBL" id="WZH50219.1"/>
    </source>
</evidence>
<comment type="similarity">
    <text evidence="2 6">Belongs to the cytochrome P450 family.</text>
</comment>
<keyword evidence="6" id="KW-0349">Heme</keyword>
<dbReference type="Gene3D" id="1.10.630.10">
    <property type="entry name" value="Cytochrome P450"/>
    <property type="match status" value="1"/>
</dbReference>
<keyword evidence="8" id="KW-1185">Reference proteome</keyword>
<dbReference type="InterPro" id="IPR002403">
    <property type="entry name" value="Cyt_P450_E_grp-IV"/>
</dbReference>
<dbReference type="InterPro" id="IPR001128">
    <property type="entry name" value="Cyt_P450"/>
</dbReference>
<name>A0ABZ2XEP8_9HYPO</name>
<protein>
    <submittedName>
        <fullName evidence="7">Cytochrome P450</fullName>
    </submittedName>
</protein>
<dbReference type="InterPro" id="IPR017972">
    <property type="entry name" value="Cyt_P450_CS"/>
</dbReference>
<keyword evidence="6" id="KW-0560">Oxidoreductase</keyword>
<dbReference type="SUPFAM" id="SSF48264">
    <property type="entry name" value="Cytochrome P450"/>
    <property type="match status" value="1"/>
</dbReference>
<sequence length="443" mass="48858">MLNGKIYAIWSPSLVQSALRNKDLTFDVFGIEFAENVFGLNKETMSIIQGTGSIGESLVSKMMSAIKPAMTGQNLYRMNTRALEYIGSCINSIGREGLDVPNVYQWLRELMTQATAEAIYGVENPFMKDPALVDALWEFDANLNALVLGFLPNVIARAAISNRTRVQEALKKYYGAEMDQNADVAEITKVRAKVSRESGIKNDEVAKLEMALIFVATTNSIPTAYWLLTNIWLRPDIVNRMRDEVASLAQISDRADGKGRNLTLDISQLEGRCPLLVSSYREAVRLGNQVLGTRRVMKDTILSDADGTSYLLRAGVNVMWSAKLMHRAADVWGDCPDMFVADRFLAGKVGSVDMERKRRASYVPFGGGKHLCPGRNFAFAEILGFMSALALGFEVVGLKSSNVRMETGAIGEGVVKPPADGQGGAITIRRREGWEDVNWLFVC</sequence>
<dbReference type="InterPro" id="IPR036396">
    <property type="entry name" value="Cyt_P450_sf"/>
</dbReference>
<keyword evidence="4 6" id="KW-0408">Iron</keyword>
<keyword evidence="5 6" id="KW-0503">Monooxygenase</keyword>
<reference evidence="7 8" key="1">
    <citation type="submission" date="2024-04" db="EMBL/GenBank/DDBJ databases">
        <title>Complete genome sequence of Fusarium acuminatum.</title>
        <authorList>
            <person name="Lan B."/>
        </authorList>
    </citation>
    <scope>NUCLEOTIDE SEQUENCE [LARGE SCALE GENOMIC DNA]</scope>
    <source>
        <strain evidence="7">1A</strain>
    </source>
</reference>
<evidence type="ECO:0000256" key="2">
    <source>
        <dbReference type="ARBA" id="ARBA00010617"/>
    </source>
</evidence>
<organism evidence="7 8">
    <name type="scientific">Fusarium acuminatum</name>
    <dbReference type="NCBI Taxonomy" id="5515"/>
    <lineage>
        <taxon>Eukaryota</taxon>
        <taxon>Fungi</taxon>
        <taxon>Dikarya</taxon>
        <taxon>Ascomycota</taxon>
        <taxon>Pezizomycotina</taxon>
        <taxon>Sordariomycetes</taxon>
        <taxon>Hypocreomycetidae</taxon>
        <taxon>Hypocreales</taxon>
        <taxon>Nectriaceae</taxon>
        <taxon>Fusarium</taxon>
        <taxon>Fusarium tricinctum species complex</taxon>
    </lineage>
</organism>
<evidence type="ECO:0000256" key="5">
    <source>
        <dbReference type="ARBA" id="ARBA00023033"/>
    </source>
</evidence>
<evidence type="ECO:0000256" key="4">
    <source>
        <dbReference type="ARBA" id="ARBA00023004"/>
    </source>
</evidence>
<dbReference type="CDD" id="cd11040">
    <property type="entry name" value="CYP7_CYP8-like"/>
    <property type="match status" value="1"/>
</dbReference>
<dbReference type="PROSITE" id="PS00086">
    <property type="entry name" value="CYTOCHROME_P450"/>
    <property type="match status" value="1"/>
</dbReference>
<dbReference type="EMBL" id="CP151266">
    <property type="protein sequence ID" value="WZH50219.1"/>
    <property type="molecule type" value="Genomic_DNA"/>
</dbReference>
<dbReference type="PANTHER" id="PTHR47582:SF1">
    <property type="entry name" value="P450, PUTATIVE (EUROFUNG)-RELATED"/>
    <property type="match status" value="1"/>
</dbReference>
<dbReference type="InterPro" id="IPR053007">
    <property type="entry name" value="CYP450_monoxygenase_sec-met"/>
</dbReference>
<dbReference type="Pfam" id="PF00067">
    <property type="entry name" value="p450"/>
    <property type="match status" value="1"/>
</dbReference>
<keyword evidence="3 6" id="KW-0479">Metal-binding</keyword>
<accession>A0ABZ2XEP8</accession>
<evidence type="ECO:0000256" key="3">
    <source>
        <dbReference type="ARBA" id="ARBA00022723"/>
    </source>
</evidence>
<proteinExistence type="inferred from homology"/>
<dbReference type="PANTHER" id="PTHR47582">
    <property type="entry name" value="P450, PUTATIVE (EUROFUNG)-RELATED"/>
    <property type="match status" value="1"/>
</dbReference>
<evidence type="ECO:0000256" key="1">
    <source>
        <dbReference type="ARBA" id="ARBA00001971"/>
    </source>
</evidence>
<dbReference type="Proteomes" id="UP001489902">
    <property type="component" value="Chromosome 7"/>
</dbReference>
<comment type="cofactor">
    <cofactor evidence="1">
        <name>heme</name>
        <dbReference type="ChEBI" id="CHEBI:30413"/>
    </cofactor>
</comment>
<evidence type="ECO:0000313" key="8">
    <source>
        <dbReference type="Proteomes" id="UP001489902"/>
    </source>
</evidence>